<feature type="region of interest" description="Disordered" evidence="1">
    <location>
        <begin position="23"/>
        <end position="54"/>
    </location>
</feature>
<evidence type="ECO:0000313" key="3">
    <source>
        <dbReference type="Proteomes" id="UP001374535"/>
    </source>
</evidence>
<protein>
    <submittedName>
        <fullName evidence="2">Uncharacterized protein</fullName>
    </submittedName>
</protein>
<proteinExistence type="predicted"/>
<feature type="compositionally biased region" description="Basic residues" evidence="1">
    <location>
        <begin position="28"/>
        <end position="37"/>
    </location>
</feature>
<accession>A0AAQ3MEA2</accession>
<dbReference type="EMBL" id="CP144690">
    <property type="protein sequence ID" value="WVY89419.1"/>
    <property type="molecule type" value="Genomic_DNA"/>
</dbReference>
<sequence length="106" mass="11916">MPEGEILTSRNVVLEPLETRLSFPVRKPQTKPRKGKGERKERTTRHHDLPGEYKDVVGSHSLHVVIVTAICPSTKRRSPLLLGGRTMSRGEKGKHCLTLCKTKVTH</sequence>
<name>A0AAQ3MEA2_VIGMU</name>
<dbReference type="AlphaFoldDB" id="A0AAQ3MEA2"/>
<organism evidence="2 3">
    <name type="scientific">Vigna mungo</name>
    <name type="common">Black gram</name>
    <name type="synonym">Phaseolus mungo</name>
    <dbReference type="NCBI Taxonomy" id="3915"/>
    <lineage>
        <taxon>Eukaryota</taxon>
        <taxon>Viridiplantae</taxon>
        <taxon>Streptophyta</taxon>
        <taxon>Embryophyta</taxon>
        <taxon>Tracheophyta</taxon>
        <taxon>Spermatophyta</taxon>
        <taxon>Magnoliopsida</taxon>
        <taxon>eudicotyledons</taxon>
        <taxon>Gunneridae</taxon>
        <taxon>Pentapetalae</taxon>
        <taxon>rosids</taxon>
        <taxon>fabids</taxon>
        <taxon>Fabales</taxon>
        <taxon>Fabaceae</taxon>
        <taxon>Papilionoideae</taxon>
        <taxon>50 kb inversion clade</taxon>
        <taxon>NPAAA clade</taxon>
        <taxon>indigoferoid/millettioid clade</taxon>
        <taxon>Phaseoleae</taxon>
        <taxon>Vigna</taxon>
    </lineage>
</organism>
<dbReference type="Proteomes" id="UP001374535">
    <property type="component" value="Chromosome 11"/>
</dbReference>
<evidence type="ECO:0000256" key="1">
    <source>
        <dbReference type="SAM" id="MobiDB-lite"/>
    </source>
</evidence>
<gene>
    <name evidence="2" type="ORF">V8G54_034933</name>
</gene>
<evidence type="ECO:0000313" key="2">
    <source>
        <dbReference type="EMBL" id="WVY89419.1"/>
    </source>
</evidence>
<feature type="compositionally biased region" description="Basic and acidic residues" evidence="1">
    <location>
        <begin position="38"/>
        <end position="54"/>
    </location>
</feature>
<keyword evidence="3" id="KW-1185">Reference proteome</keyword>
<reference evidence="2 3" key="1">
    <citation type="journal article" date="2023" name="Life. Sci Alliance">
        <title>Evolutionary insights into 3D genome organization and epigenetic landscape of Vigna mungo.</title>
        <authorList>
            <person name="Junaid A."/>
            <person name="Singh B."/>
            <person name="Bhatia S."/>
        </authorList>
    </citation>
    <scope>NUCLEOTIDE SEQUENCE [LARGE SCALE GENOMIC DNA]</scope>
    <source>
        <strain evidence="2">Urdbean</strain>
    </source>
</reference>